<evidence type="ECO:0000313" key="2">
    <source>
        <dbReference type="Proteomes" id="UP001283361"/>
    </source>
</evidence>
<keyword evidence="2" id="KW-1185">Reference proteome</keyword>
<reference evidence="1" key="1">
    <citation type="journal article" date="2023" name="G3 (Bethesda)">
        <title>A reference genome for the long-term kleptoplast-retaining sea slug Elysia crispata morphotype clarki.</title>
        <authorList>
            <person name="Eastman K.E."/>
            <person name="Pendleton A.L."/>
            <person name="Shaikh M.A."/>
            <person name="Suttiyut T."/>
            <person name="Ogas R."/>
            <person name="Tomko P."/>
            <person name="Gavelis G."/>
            <person name="Widhalm J.R."/>
            <person name="Wisecaver J.H."/>
        </authorList>
    </citation>
    <scope>NUCLEOTIDE SEQUENCE</scope>
    <source>
        <strain evidence="1">ECLA1</strain>
    </source>
</reference>
<sequence>MVSLTPYRPVMNALWRSVGGAVICFQRLDIDFILRDLLVVQYFDFGDLTVVQNFHLLPRASLALLQFRAWNSIRLEESWLIPVVFKAVKCESDLSSPDVPDMFHIKPQQLHQRSSTTIVSNHYSNTIITPTTHDINTISTVIVILNSIPPALSNALGVLAQPAAVGTAELLILNGSSKLNLSQT</sequence>
<name>A0AAE1AT50_9GAST</name>
<accession>A0AAE1AT50</accession>
<organism evidence="1 2">
    <name type="scientific">Elysia crispata</name>
    <name type="common">lettuce slug</name>
    <dbReference type="NCBI Taxonomy" id="231223"/>
    <lineage>
        <taxon>Eukaryota</taxon>
        <taxon>Metazoa</taxon>
        <taxon>Spiralia</taxon>
        <taxon>Lophotrochozoa</taxon>
        <taxon>Mollusca</taxon>
        <taxon>Gastropoda</taxon>
        <taxon>Heterobranchia</taxon>
        <taxon>Euthyneura</taxon>
        <taxon>Panpulmonata</taxon>
        <taxon>Sacoglossa</taxon>
        <taxon>Placobranchoidea</taxon>
        <taxon>Plakobranchidae</taxon>
        <taxon>Elysia</taxon>
    </lineage>
</organism>
<dbReference type="EMBL" id="JAWDGP010001264">
    <property type="protein sequence ID" value="KAK3793264.1"/>
    <property type="molecule type" value="Genomic_DNA"/>
</dbReference>
<proteinExistence type="predicted"/>
<dbReference type="AlphaFoldDB" id="A0AAE1AT50"/>
<protein>
    <submittedName>
        <fullName evidence="1">Uncharacterized protein</fullName>
    </submittedName>
</protein>
<dbReference type="Proteomes" id="UP001283361">
    <property type="component" value="Unassembled WGS sequence"/>
</dbReference>
<comment type="caution">
    <text evidence="1">The sequence shown here is derived from an EMBL/GenBank/DDBJ whole genome shotgun (WGS) entry which is preliminary data.</text>
</comment>
<gene>
    <name evidence="1" type="ORF">RRG08_014742</name>
</gene>
<evidence type="ECO:0000313" key="1">
    <source>
        <dbReference type="EMBL" id="KAK3793264.1"/>
    </source>
</evidence>